<organism evidence="1 5">
    <name type="scientific">Rotaria sordida</name>
    <dbReference type="NCBI Taxonomy" id="392033"/>
    <lineage>
        <taxon>Eukaryota</taxon>
        <taxon>Metazoa</taxon>
        <taxon>Spiralia</taxon>
        <taxon>Gnathifera</taxon>
        <taxon>Rotifera</taxon>
        <taxon>Eurotatoria</taxon>
        <taxon>Bdelloidea</taxon>
        <taxon>Philodinida</taxon>
        <taxon>Philodinidae</taxon>
        <taxon>Rotaria</taxon>
    </lineage>
</organism>
<evidence type="ECO:0000313" key="2">
    <source>
        <dbReference type="EMBL" id="CAF1462555.1"/>
    </source>
</evidence>
<evidence type="ECO:0000313" key="3">
    <source>
        <dbReference type="EMBL" id="CAF1642458.1"/>
    </source>
</evidence>
<keyword evidence="6" id="KW-1185">Reference proteome</keyword>
<reference evidence="1" key="1">
    <citation type="submission" date="2021-02" db="EMBL/GenBank/DDBJ databases">
        <authorList>
            <person name="Nowell W R."/>
        </authorList>
    </citation>
    <scope>NUCLEOTIDE SEQUENCE</scope>
</reference>
<dbReference type="EMBL" id="CAJNOL010009305">
    <property type="protein sequence ID" value="CAF1642458.1"/>
    <property type="molecule type" value="Genomic_DNA"/>
</dbReference>
<proteinExistence type="predicted"/>
<sequence length="28" mass="2675">FADGSSNYTCAGCTYVSNVTGGVCPGSG</sequence>
<feature type="non-terminal residue" evidence="1">
    <location>
        <position position="1"/>
    </location>
</feature>
<evidence type="ECO:0000313" key="5">
    <source>
        <dbReference type="Proteomes" id="UP000663854"/>
    </source>
</evidence>
<protein>
    <submittedName>
        <fullName evidence="1">Uncharacterized protein</fullName>
    </submittedName>
</protein>
<name>A0A815QFA5_9BILA</name>
<evidence type="ECO:0000313" key="1">
    <source>
        <dbReference type="EMBL" id="CAF1462532.1"/>
    </source>
</evidence>
<evidence type="ECO:0000313" key="4">
    <source>
        <dbReference type="EMBL" id="CAF1642462.1"/>
    </source>
</evidence>
<dbReference type="EMBL" id="CAJNOL010009306">
    <property type="protein sequence ID" value="CAF1642462.1"/>
    <property type="molecule type" value="Genomic_DNA"/>
</dbReference>
<dbReference type="EMBL" id="CAJNOH010007646">
    <property type="protein sequence ID" value="CAF1462555.1"/>
    <property type="molecule type" value="Genomic_DNA"/>
</dbReference>
<accession>A0A815QFA5</accession>
<comment type="caution">
    <text evidence="1">The sequence shown here is derived from an EMBL/GenBank/DDBJ whole genome shotgun (WGS) entry which is preliminary data.</text>
</comment>
<evidence type="ECO:0000313" key="6">
    <source>
        <dbReference type="Proteomes" id="UP000663870"/>
    </source>
</evidence>
<dbReference type="Proteomes" id="UP000663854">
    <property type="component" value="Unassembled WGS sequence"/>
</dbReference>
<dbReference type="EMBL" id="CAJNOH010007645">
    <property type="protein sequence ID" value="CAF1462532.1"/>
    <property type="molecule type" value="Genomic_DNA"/>
</dbReference>
<dbReference type="AlphaFoldDB" id="A0A815QFA5"/>
<gene>
    <name evidence="3" type="ORF">JXQ802_LOCUS53396</name>
    <name evidence="4" type="ORF">JXQ802_LOCUS53397</name>
    <name evidence="1" type="ORF">PYM288_LOCUS37006</name>
    <name evidence="2" type="ORF">PYM288_LOCUS37007</name>
</gene>
<dbReference type="Proteomes" id="UP000663870">
    <property type="component" value="Unassembled WGS sequence"/>
</dbReference>